<dbReference type="Gene3D" id="2.40.170.20">
    <property type="entry name" value="TonB-dependent receptor, beta-barrel domain"/>
    <property type="match status" value="1"/>
</dbReference>
<dbReference type="InterPro" id="IPR023997">
    <property type="entry name" value="TonB-dep_OMP_SusC/RagA_CS"/>
</dbReference>
<keyword evidence="3 8" id="KW-1134">Transmembrane beta strand</keyword>
<dbReference type="Pfam" id="PF07715">
    <property type="entry name" value="Plug"/>
    <property type="match status" value="1"/>
</dbReference>
<feature type="domain" description="TonB-dependent receptor plug" evidence="12">
    <location>
        <begin position="126"/>
        <end position="234"/>
    </location>
</feature>
<evidence type="ECO:0000256" key="4">
    <source>
        <dbReference type="ARBA" id="ARBA00022692"/>
    </source>
</evidence>
<dbReference type="InterPro" id="IPR008969">
    <property type="entry name" value="CarboxyPept-like_regulatory"/>
</dbReference>
<evidence type="ECO:0000256" key="5">
    <source>
        <dbReference type="ARBA" id="ARBA00023077"/>
    </source>
</evidence>
<dbReference type="EMBL" id="JAKLTR010000015">
    <property type="protein sequence ID" value="MCG2616750.1"/>
    <property type="molecule type" value="Genomic_DNA"/>
</dbReference>
<dbReference type="InterPro" id="IPR036942">
    <property type="entry name" value="Beta-barrel_TonB_sf"/>
</dbReference>
<evidence type="ECO:0000256" key="6">
    <source>
        <dbReference type="ARBA" id="ARBA00023136"/>
    </source>
</evidence>
<evidence type="ECO:0000256" key="3">
    <source>
        <dbReference type="ARBA" id="ARBA00022452"/>
    </source>
</evidence>
<comment type="caution">
    <text evidence="13">The sequence shown here is derived from an EMBL/GenBank/DDBJ whole genome shotgun (WGS) entry which is preliminary data.</text>
</comment>
<dbReference type="InterPro" id="IPR037066">
    <property type="entry name" value="Plug_dom_sf"/>
</dbReference>
<dbReference type="SUPFAM" id="SSF49464">
    <property type="entry name" value="Carboxypeptidase regulatory domain-like"/>
    <property type="match status" value="1"/>
</dbReference>
<dbReference type="RefSeq" id="WP_237875287.1">
    <property type="nucleotide sequence ID" value="NZ_JAKLTR010000015.1"/>
</dbReference>
<evidence type="ECO:0000313" key="14">
    <source>
        <dbReference type="Proteomes" id="UP001165367"/>
    </source>
</evidence>
<feature type="chain" id="PRO_5046584163" evidence="10">
    <location>
        <begin position="21"/>
        <end position="991"/>
    </location>
</feature>
<keyword evidence="2 8" id="KW-0813">Transport</keyword>
<dbReference type="InterPro" id="IPR000531">
    <property type="entry name" value="Beta-barrel_TonB"/>
</dbReference>
<dbReference type="SUPFAM" id="SSF56935">
    <property type="entry name" value="Porins"/>
    <property type="match status" value="1"/>
</dbReference>
<name>A0ABS9KWS2_9BACT</name>
<gene>
    <name evidence="13" type="ORF">LZZ85_20795</name>
</gene>
<sequence>MRKLLAGVGLLLLTSWQLMAQNNKSITGSVNNENGERLANATVRVENPVTHYAVSASSTKDGSFNVAKLPDNGPYNIIVSMIGYETDTLEGNTIPSSGVLTITLTMKLKATSLEDVVVTGYGRSSKRNLIASVTSVPAEEMNVGVLSSPAQMLQGKVAGLNITRSGNPNARPAVLLRGPSTLRTDDGAQEPFYVIDGVPDASPDLVSPDDIASIDILKDASATAIYGARAANGIIMITTKKAKAGQVRVAYNGYIASERVSNRIDMLTGQEFRNYMTSINRSLLPQYDDGSNTDWQDEVQRDGFSHNHNISFSGGSATSNFAASINYLENQGVMKGSALEKITARLSVETRALNDRLKLGLSFLNNTDNKDNIPSQVFGSMINYVPTVGVKNAAGKYNEDVAISWYNPVAYIDNNIDRTKDRKTLINGFAELKLLPFLKYTLSLAAQNHQEDRNLYFNSISMLAPGANGMARRSTYENNKKVLESYFNFDKGFGRHYVQALAGYSWQEDRRGDGFGVRTQNFTTDDLTYNNLYFSNPPNGTVLFDNTGISTLRLISFYGRVNYQFDDRFLFQASLRRDGSSAFGMNNRWGYFPAFSAGWRISKERFMDNVTFIDDLKLRAGYGATGNSLGFPSLIAVYRYDRTGTFYLNGAMANAFGIVQNSNPNLKWEKTATSNIGIDASFLKGRLTATMDYYIKETSDLIATYTVSNTQYVNESLIANVGKIRNTGFEFAVNATPVQSKSFTWKSSFNISTNKNKVVSLSNDVLAVTEFLTAYVGGKGQSGIPKQVLREGYPIGTFNTWHYAGKNQAGLSTFLFADGSVKAAQPTIADHMILGNAQPKFIYGWNNSFTYRNLDLNIFVRGVSGNKILNSTLASLNSPAVTSNPPSNVPQYTIDEGDQVADLFTNLLSDRYIESGSYLRLDNATLGYSLPVKSQYIRKLRLYASVNNAFVITKYRGIDPEINMGGIEPGIDNNNFYPKTRSFIFGVNVIF</sequence>
<evidence type="ECO:0000259" key="12">
    <source>
        <dbReference type="Pfam" id="PF07715"/>
    </source>
</evidence>
<comment type="similarity">
    <text evidence="8 9">Belongs to the TonB-dependent receptor family.</text>
</comment>
<keyword evidence="6 8" id="KW-0472">Membrane</keyword>
<evidence type="ECO:0000256" key="10">
    <source>
        <dbReference type="SAM" id="SignalP"/>
    </source>
</evidence>
<evidence type="ECO:0000259" key="11">
    <source>
        <dbReference type="Pfam" id="PF00593"/>
    </source>
</evidence>
<dbReference type="NCBIfam" id="TIGR04057">
    <property type="entry name" value="SusC_RagA_signa"/>
    <property type="match status" value="1"/>
</dbReference>
<evidence type="ECO:0000256" key="1">
    <source>
        <dbReference type="ARBA" id="ARBA00004571"/>
    </source>
</evidence>
<dbReference type="NCBIfam" id="TIGR04056">
    <property type="entry name" value="OMP_RagA_SusC"/>
    <property type="match status" value="1"/>
</dbReference>
<dbReference type="Pfam" id="PF13620">
    <property type="entry name" value="CarboxypepD_reg"/>
    <property type="match status" value="1"/>
</dbReference>
<protein>
    <submittedName>
        <fullName evidence="13">SusC/RagA family TonB-linked outer membrane protein</fullName>
    </submittedName>
</protein>
<dbReference type="InterPro" id="IPR023996">
    <property type="entry name" value="TonB-dep_OMP_SusC/RagA"/>
</dbReference>
<keyword evidence="7 8" id="KW-0998">Cell outer membrane</keyword>
<evidence type="ECO:0000256" key="9">
    <source>
        <dbReference type="RuleBase" id="RU003357"/>
    </source>
</evidence>
<accession>A0ABS9KWS2</accession>
<dbReference type="Proteomes" id="UP001165367">
    <property type="component" value="Unassembled WGS sequence"/>
</dbReference>
<dbReference type="InterPro" id="IPR012910">
    <property type="entry name" value="Plug_dom"/>
</dbReference>
<evidence type="ECO:0000313" key="13">
    <source>
        <dbReference type="EMBL" id="MCG2616750.1"/>
    </source>
</evidence>
<evidence type="ECO:0000256" key="7">
    <source>
        <dbReference type="ARBA" id="ARBA00023237"/>
    </source>
</evidence>
<dbReference type="InterPro" id="IPR039426">
    <property type="entry name" value="TonB-dep_rcpt-like"/>
</dbReference>
<dbReference type="Gene3D" id="2.60.40.1120">
    <property type="entry name" value="Carboxypeptidase-like, regulatory domain"/>
    <property type="match status" value="1"/>
</dbReference>
<keyword evidence="10" id="KW-0732">Signal</keyword>
<comment type="subcellular location">
    <subcellularLocation>
        <location evidence="1 8">Cell outer membrane</location>
        <topology evidence="1 8">Multi-pass membrane protein</topology>
    </subcellularLocation>
</comment>
<dbReference type="Gene3D" id="2.170.130.10">
    <property type="entry name" value="TonB-dependent receptor, plug domain"/>
    <property type="match status" value="1"/>
</dbReference>
<dbReference type="Pfam" id="PF00593">
    <property type="entry name" value="TonB_dep_Rec_b-barrel"/>
    <property type="match status" value="1"/>
</dbReference>
<feature type="domain" description="TonB-dependent receptor-like beta-barrel" evidence="11">
    <location>
        <begin position="394"/>
        <end position="948"/>
    </location>
</feature>
<reference evidence="13" key="1">
    <citation type="submission" date="2022-01" db="EMBL/GenBank/DDBJ databases">
        <authorList>
            <person name="Jo J.-H."/>
            <person name="Im W.-T."/>
        </authorList>
    </citation>
    <scope>NUCLEOTIDE SEQUENCE</scope>
    <source>
        <strain evidence="13">NA20</strain>
    </source>
</reference>
<proteinExistence type="inferred from homology"/>
<dbReference type="PROSITE" id="PS52016">
    <property type="entry name" value="TONB_DEPENDENT_REC_3"/>
    <property type="match status" value="1"/>
</dbReference>
<keyword evidence="4 8" id="KW-0812">Transmembrane</keyword>
<keyword evidence="14" id="KW-1185">Reference proteome</keyword>
<evidence type="ECO:0000256" key="2">
    <source>
        <dbReference type="ARBA" id="ARBA00022448"/>
    </source>
</evidence>
<feature type="signal peptide" evidence="10">
    <location>
        <begin position="1"/>
        <end position="20"/>
    </location>
</feature>
<organism evidence="13 14">
    <name type="scientific">Terrimonas ginsenosidimutans</name>
    <dbReference type="NCBI Taxonomy" id="2908004"/>
    <lineage>
        <taxon>Bacteria</taxon>
        <taxon>Pseudomonadati</taxon>
        <taxon>Bacteroidota</taxon>
        <taxon>Chitinophagia</taxon>
        <taxon>Chitinophagales</taxon>
        <taxon>Chitinophagaceae</taxon>
        <taxon>Terrimonas</taxon>
    </lineage>
</organism>
<evidence type="ECO:0000256" key="8">
    <source>
        <dbReference type="PROSITE-ProRule" id="PRU01360"/>
    </source>
</evidence>
<keyword evidence="5 9" id="KW-0798">TonB box</keyword>